<dbReference type="EMBL" id="CP138590">
    <property type="protein sequence ID" value="WPH03777.1"/>
    <property type="molecule type" value="Genomic_DNA"/>
</dbReference>
<dbReference type="PANTHER" id="PTHR12652:SF23">
    <property type="entry name" value="MICROBODY (PEROXISOME) PROLIFERATION PROTEIN PEROXIN 11B (EUROFUNG)"/>
    <property type="match status" value="1"/>
</dbReference>
<feature type="transmembrane region" description="Helical" evidence="5">
    <location>
        <begin position="138"/>
        <end position="161"/>
    </location>
</feature>
<dbReference type="GO" id="GO:0016559">
    <property type="term" value="P:peroxisome fission"/>
    <property type="evidence" value="ECO:0007669"/>
    <property type="project" value="InterPro"/>
</dbReference>
<gene>
    <name evidence="6" type="ORF">R9X50_00666000</name>
</gene>
<evidence type="ECO:0000256" key="2">
    <source>
        <dbReference type="ARBA" id="ARBA00023136"/>
    </source>
</evidence>
<proteinExistence type="predicted"/>
<keyword evidence="5" id="KW-0812">Transmembrane</keyword>
<organism evidence="6 7">
    <name type="scientific">Acrodontium crateriforme</name>
    <dbReference type="NCBI Taxonomy" id="150365"/>
    <lineage>
        <taxon>Eukaryota</taxon>
        <taxon>Fungi</taxon>
        <taxon>Dikarya</taxon>
        <taxon>Ascomycota</taxon>
        <taxon>Pezizomycotina</taxon>
        <taxon>Dothideomycetes</taxon>
        <taxon>Dothideomycetidae</taxon>
        <taxon>Mycosphaerellales</taxon>
        <taxon>Teratosphaeriaceae</taxon>
        <taxon>Acrodontium</taxon>
    </lineage>
</organism>
<evidence type="ECO:0000256" key="5">
    <source>
        <dbReference type="SAM" id="Phobius"/>
    </source>
</evidence>
<evidence type="ECO:0000313" key="7">
    <source>
        <dbReference type="Proteomes" id="UP001303373"/>
    </source>
</evidence>
<keyword evidence="5" id="KW-1133">Transmembrane helix</keyword>
<keyword evidence="1" id="KW-0962">Peroxisome biogenesis</keyword>
<evidence type="ECO:0000313" key="6">
    <source>
        <dbReference type="EMBL" id="WPH03777.1"/>
    </source>
</evidence>
<evidence type="ECO:0000256" key="4">
    <source>
        <dbReference type="ARBA" id="ARBA00046271"/>
    </source>
</evidence>
<keyword evidence="3" id="KW-0576">Peroxisome</keyword>
<comment type="subcellular location">
    <subcellularLocation>
        <location evidence="4">Peroxisome membrane</location>
    </subcellularLocation>
</comment>
<accession>A0AAQ3M893</accession>
<name>A0AAQ3M893_9PEZI</name>
<feature type="transmembrane region" description="Helical" evidence="5">
    <location>
        <begin position="92"/>
        <end position="114"/>
    </location>
</feature>
<keyword evidence="2 5" id="KW-0472">Membrane</keyword>
<dbReference type="Proteomes" id="UP001303373">
    <property type="component" value="Chromosome 11"/>
</dbReference>
<protein>
    <recommendedName>
        <fullName evidence="8">Peroxisomal biogenesis factor 11</fullName>
    </recommendedName>
</protein>
<dbReference type="Pfam" id="PF05648">
    <property type="entry name" value="PEX11"/>
    <property type="match status" value="1"/>
</dbReference>
<dbReference type="PANTHER" id="PTHR12652">
    <property type="entry name" value="PEROXISOMAL BIOGENESIS FACTOR 11"/>
    <property type="match status" value="1"/>
</dbReference>
<dbReference type="InterPro" id="IPR008733">
    <property type="entry name" value="PEX11"/>
</dbReference>
<keyword evidence="7" id="KW-1185">Reference proteome</keyword>
<dbReference type="GO" id="GO:0005778">
    <property type="term" value="C:peroxisomal membrane"/>
    <property type="evidence" value="ECO:0007669"/>
    <property type="project" value="UniProtKB-SubCell"/>
</dbReference>
<reference evidence="6 7" key="1">
    <citation type="submission" date="2023-11" db="EMBL/GenBank/DDBJ databases">
        <title>An acidophilic fungus is an integral part of prey digestion in a carnivorous sundew plant.</title>
        <authorList>
            <person name="Tsai I.J."/>
        </authorList>
    </citation>
    <scope>NUCLEOTIDE SEQUENCE [LARGE SCALE GENOMIC DNA]</scope>
    <source>
        <strain evidence="6">169a</strain>
    </source>
</reference>
<sequence>MLAPLVKFTDDAAALEKTLRLVQSICTIAIGLAGSNEVVGSWLQARKQIALGRRYFRLLKWHTHWTAAYTSFHETQHRTLEQLLAVTEKTFLGLYFFLEMFTIVRITTYIPYLFHPTNVMGVTTYDWGPQVQLQADRAWLYALIASIWLGLWRLFVAGPVVSLKEVKVDAKQTQNDEVIDEKKAALDEKKVLYEKAPPKAKVQTVDKAKIYRQLVIDCCDVCIPGSSIGLIPVSPTVVGSAQFISTILAGQVIWNRVQAQ</sequence>
<dbReference type="AlphaFoldDB" id="A0AAQ3M893"/>
<evidence type="ECO:0008006" key="8">
    <source>
        <dbReference type="Google" id="ProtNLM"/>
    </source>
</evidence>
<evidence type="ECO:0000256" key="1">
    <source>
        <dbReference type="ARBA" id="ARBA00022593"/>
    </source>
</evidence>
<evidence type="ECO:0000256" key="3">
    <source>
        <dbReference type="ARBA" id="ARBA00023140"/>
    </source>
</evidence>